<evidence type="ECO:0000256" key="1">
    <source>
        <dbReference type="ARBA" id="ARBA00022676"/>
    </source>
</evidence>
<dbReference type="Proteomes" id="UP000656244">
    <property type="component" value="Unassembled WGS sequence"/>
</dbReference>
<feature type="domain" description="Glycosyltransferase 2-like" evidence="3">
    <location>
        <begin position="6"/>
        <end position="134"/>
    </location>
</feature>
<evidence type="ECO:0000313" key="5">
    <source>
        <dbReference type="Proteomes" id="UP000656244"/>
    </source>
</evidence>
<comment type="caution">
    <text evidence="4">The sequence shown here is derived from an EMBL/GenBank/DDBJ whole genome shotgun (WGS) entry which is preliminary data.</text>
</comment>
<dbReference type="SUPFAM" id="SSF53448">
    <property type="entry name" value="Nucleotide-diphospho-sugar transferases"/>
    <property type="match status" value="1"/>
</dbReference>
<dbReference type="InterPro" id="IPR029044">
    <property type="entry name" value="Nucleotide-diphossugar_trans"/>
</dbReference>
<dbReference type="Pfam" id="PF00535">
    <property type="entry name" value="Glycos_transf_2"/>
    <property type="match status" value="1"/>
</dbReference>
<protein>
    <submittedName>
        <fullName evidence="4">Glycosyltransferase</fullName>
    </submittedName>
</protein>
<dbReference type="PANTHER" id="PTHR22916:SF51">
    <property type="entry name" value="GLYCOSYLTRANSFERASE EPSH-RELATED"/>
    <property type="match status" value="1"/>
</dbReference>
<accession>A0A923HCN2</accession>
<keyword evidence="1" id="KW-0328">Glycosyltransferase</keyword>
<reference evidence="4" key="1">
    <citation type="submission" date="2020-08" db="EMBL/GenBank/DDBJ databases">
        <title>Hyunsoonleella sp. strain SJ7 genome sequencing and assembly.</title>
        <authorList>
            <person name="Kim I."/>
        </authorList>
    </citation>
    <scope>NUCLEOTIDE SEQUENCE</scope>
    <source>
        <strain evidence="4">SJ7</strain>
    </source>
</reference>
<organism evidence="4 5">
    <name type="scientific">Hyunsoonleella aquatilis</name>
    <dbReference type="NCBI Taxonomy" id="2762758"/>
    <lineage>
        <taxon>Bacteria</taxon>
        <taxon>Pseudomonadati</taxon>
        <taxon>Bacteroidota</taxon>
        <taxon>Flavobacteriia</taxon>
        <taxon>Flavobacteriales</taxon>
        <taxon>Flavobacteriaceae</taxon>
    </lineage>
</organism>
<dbReference type="PANTHER" id="PTHR22916">
    <property type="entry name" value="GLYCOSYLTRANSFERASE"/>
    <property type="match status" value="1"/>
</dbReference>
<sequence length="313" mass="36258">MKPLVSIIVPVYNVEPYLRRCLDSMANQTYRNLEIVLVNDGSTDNSKSICEQYASKDSRIIVLNQKNSGSSIARNNGLDVAQGDIICFVDSDDHIDVSMLDEMVHFMKKNDLDVVEIDPRTEKPSSHDIERRIEDTLSATKRIIASTGFSVWRRIYKRKLVEGLRFIPGIIHQDVYYTIDVLNRISKLGYIKSPLYLYNTDNLSVIRSKYTTEKIKAGIRATEYIMKNTPKIPELNQVINNYVTYYYTDHFFLLSRNTHVDPDLSYRKKIKKEIFRTSSSANKNLRTTMVKILPIRIMEVISRFGVSFKKFKT</sequence>
<evidence type="ECO:0000259" key="3">
    <source>
        <dbReference type="Pfam" id="PF00535"/>
    </source>
</evidence>
<dbReference type="GO" id="GO:0016758">
    <property type="term" value="F:hexosyltransferase activity"/>
    <property type="evidence" value="ECO:0007669"/>
    <property type="project" value="UniProtKB-ARBA"/>
</dbReference>
<dbReference type="InterPro" id="IPR001173">
    <property type="entry name" value="Glyco_trans_2-like"/>
</dbReference>
<keyword evidence="5" id="KW-1185">Reference proteome</keyword>
<dbReference type="AlphaFoldDB" id="A0A923HCN2"/>
<evidence type="ECO:0000313" key="4">
    <source>
        <dbReference type="EMBL" id="MBC3758984.1"/>
    </source>
</evidence>
<keyword evidence="2" id="KW-0808">Transferase</keyword>
<evidence type="ECO:0000256" key="2">
    <source>
        <dbReference type="ARBA" id="ARBA00022679"/>
    </source>
</evidence>
<dbReference type="Gene3D" id="3.90.550.10">
    <property type="entry name" value="Spore Coat Polysaccharide Biosynthesis Protein SpsA, Chain A"/>
    <property type="match status" value="1"/>
</dbReference>
<dbReference type="RefSeq" id="WP_186562371.1">
    <property type="nucleotide sequence ID" value="NZ_JACNMF010000003.1"/>
</dbReference>
<name>A0A923HCN2_9FLAO</name>
<proteinExistence type="predicted"/>
<dbReference type="EMBL" id="JACNMF010000003">
    <property type="protein sequence ID" value="MBC3758984.1"/>
    <property type="molecule type" value="Genomic_DNA"/>
</dbReference>
<dbReference type="CDD" id="cd00761">
    <property type="entry name" value="Glyco_tranf_GTA_type"/>
    <property type="match status" value="1"/>
</dbReference>
<gene>
    <name evidence="4" type="ORF">H7U19_11245</name>
</gene>